<evidence type="ECO:0000259" key="7">
    <source>
        <dbReference type="Pfam" id="PF13180"/>
    </source>
</evidence>
<feature type="domain" description="PDZ" evidence="7">
    <location>
        <begin position="601"/>
        <end position="682"/>
    </location>
</feature>
<keyword evidence="5" id="KW-0175">Coiled coil</keyword>
<feature type="region of interest" description="Disordered" evidence="6">
    <location>
        <begin position="58"/>
        <end position="81"/>
    </location>
</feature>
<feature type="compositionally biased region" description="Polar residues" evidence="6">
    <location>
        <begin position="234"/>
        <end position="261"/>
    </location>
</feature>
<evidence type="ECO:0000313" key="9">
    <source>
        <dbReference type="EMBL" id="KAF8822254.1"/>
    </source>
</evidence>
<dbReference type="InterPro" id="IPR036034">
    <property type="entry name" value="PDZ_sf"/>
</dbReference>
<organism evidence="9 10">
    <name type="scientific">Cardiosporidium cionae</name>
    <dbReference type="NCBI Taxonomy" id="476202"/>
    <lineage>
        <taxon>Eukaryota</taxon>
        <taxon>Sar</taxon>
        <taxon>Alveolata</taxon>
        <taxon>Apicomplexa</taxon>
        <taxon>Aconoidasida</taxon>
        <taxon>Nephromycida</taxon>
        <taxon>Cardiosporidium</taxon>
    </lineage>
</organism>
<evidence type="ECO:0000313" key="10">
    <source>
        <dbReference type="Proteomes" id="UP000823046"/>
    </source>
</evidence>
<proteinExistence type="inferred from homology"/>
<gene>
    <name evidence="9" type="ORF">IE077_000717</name>
</gene>
<dbReference type="Gene3D" id="2.40.10.120">
    <property type="match status" value="1"/>
</dbReference>
<keyword evidence="2" id="KW-0645">Protease</keyword>
<dbReference type="Pfam" id="PF13365">
    <property type="entry name" value="Trypsin_2"/>
    <property type="match status" value="1"/>
</dbReference>
<dbReference type="InterPro" id="IPR001478">
    <property type="entry name" value="PDZ"/>
</dbReference>
<evidence type="ECO:0000259" key="8">
    <source>
        <dbReference type="Pfam" id="PF17815"/>
    </source>
</evidence>
<dbReference type="EMBL" id="JADAQX010000069">
    <property type="protein sequence ID" value="KAF8822254.1"/>
    <property type="molecule type" value="Genomic_DNA"/>
</dbReference>
<feature type="domain" description="Protease Do-like PDZ" evidence="8">
    <location>
        <begin position="698"/>
        <end position="836"/>
    </location>
</feature>
<feature type="compositionally biased region" description="Basic and acidic residues" evidence="6">
    <location>
        <begin position="141"/>
        <end position="160"/>
    </location>
</feature>
<dbReference type="PANTHER" id="PTHR45980:SF18">
    <property type="entry name" value="PROTEASE DO-LIKE 9"/>
    <property type="match status" value="1"/>
</dbReference>
<dbReference type="PRINTS" id="PR00834">
    <property type="entry name" value="PROTEASES2C"/>
</dbReference>
<dbReference type="Proteomes" id="UP000823046">
    <property type="component" value="Unassembled WGS sequence"/>
</dbReference>
<dbReference type="SUPFAM" id="SSF50494">
    <property type="entry name" value="Trypsin-like serine proteases"/>
    <property type="match status" value="1"/>
</dbReference>
<evidence type="ECO:0000256" key="3">
    <source>
        <dbReference type="ARBA" id="ARBA00022801"/>
    </source>
</evidence>
<evidence type="ECO:0000256" key="6">
    <source>
        <dbReference type="SAM" id="MobiDB-lite"/>
    </source>
</evidence>
<accession>A0ABQ7JED7</accession>
<keyword evidence="3" id="KW-0378">Hydrolase</keyword>
<feature type="compositionally biased region" description="Low complexity" evidence="6">
    <location>
        <begin position="213"/>
        <end position="224"/>
    </location>
</feature>
<evidence type="ECO:0000256" key="5">
    <source>
        <dbReference type="SAM" id="Coils"/>
    </source>
</evidence>
<evidence type="ECO:0000256" key="2">
    <source>
        <dbReference type="ARBA" id="ARBA00022670"/>
    </source>
</evidence>
<dbReference type="Pfam" id="PF13180">
    <property type="entry name" value="PDZ_2"/>
    <property type="match status" value="1"/>
</dbReference>
<reference evidence="9 10" key="1">
    <citation type="journal article" date="2020" name="bioRxiv">
        <title>Metabolic contributions of an alphaproteobacterial endosymbiont in the apicomplexan Cardiosporidium cionae.</title>
        <authorList>
            <person name="Hunter E.S."/>
            <person name="Paight C.J."/>
            <person name="Lane C.E."/>
        </authorList>
    </citation>
    <scope>NUCLEOTIDE SEQUENCE [LARGE SCALE GENOMIC DNA]</scope>
    <source>
        <strain evidence="9">ESH_2018</strain>
    </source>
</reference>
<keyword evidence="10" id="KW-1185">Reference proteome</keyword>
<comment type="similarity">
    <text evidence="1">Belongs to the peptidase S1C family.</text>
</comment>
<dbReference type="SUPFAM" id="SSF50156">
    <property type="entry name" value="PDZ domain-like"/>
    <property type="match status" value="1"/>
</dbReference>
<dbReference type="InterPro" id="IPR009003">
    <property type="entry name" value="Peptidase_S1_PA"/>
</dbReference>
<name>A0ABQ7JED7_9APIC</name>
<comment type="caution">
    <text evidence="9">The sequence shown here is derived from an EMBL/GenBank/DDBJ whole genome shotgun (WGS) entry which is preliminary data.</text>
</comment>
<dbReference type="InterPro" id="IPR041517">
    <property type="entry name" value="DEGP_PDZ"/>
</dbReference>
<dbReference type="Gene3D" id="3.20.190.20">
    <property type="match status" value="1"/>
</dbReference>
<evidence type="ECO:0000256" key="1">
    <source>
        <dbReference type="ARBA" id="ARBA00010541"/>
    </source>
</evidence>
<dbReference type="Gene3D" id="2.30.42.10">
    <property type="match status" value="1"/>
</dbReference>
<feature type="compositionally biased region" description="Basic residues" evidence="6">
    <location>
        <begin position="394"/>
        <end position="404"/>
    </location>
</feature>
<evidence type="ECO:0000256" key="4">
    <source>
        <dbReference type="ARBA" id="ARBA00022825"/>
    </source>
</evidence>
<feature type="region of interest" description="Disordered" evidence="6">
    <location>
        <begin position="124"/>
        <end position="261"/>
    </location>
</feature>
<protein>
    <submittedName>
        <fullName evidence="9">Trypsin domain-containing protein</fullName>
    </submittedName>
</protein>
<dbReference type="InterPro" id="IPR046449">
    <property type="entry name" value="DEGP_PDZ_sf"/>
</dbReference>
<feature type="region of interest" description="Disordered" evidence="6">
    <location>
        <begin position="384"/>
        <end position="414"/>
    </location>
</feature>
<dbReference type="InterPro" id="IPR001940">
    <property type="entry name" value="Peptidase_S1C"/>
</dbReference>
<sequence length="839" mass="94563">MDTMDEEATGLVSSTTSWPFSVANARHTSLKRRITKAQSVITPLRVQQRKQGMAEQKHHSMGVPAAAPADRQRFHSPRRREETTYFIRSKSCIPVALSHSFSSTPYGSGKFLTSKEKSKQLLLSQRRTHQTGSFVARKSSMKPDKSTYDAGRVHSRERTKSIPYHLSYKNTKKASVVPTRRMASKKASYRQSQRLKHQEAAVETRQSRRLSKNPLALPPLENALSRYQTKEDSQSAPTTEAESGSTSTKRTQRLNPKQSSANALANFSSRLKTYASSPVGTMLSSGAKASRSDTVYVKTRAQKTRYLKCATEMKSSPRYVESSSQVKRFFDSKENNIRQKNLGNAVNEKEDAKNELSEDMDEEMIEKVKKTKTFLKKRTLRSVMKSRATDKVAQRKRKKRKTRSPKTSGSDPRMLLTNAHSVQYAAVVQVRKRGDHQKYEAKVLCVGYDCDLAILSVEEDAFWQNMNALEWGNSPRLEDPVTVVGYPVGGDNTCVTQGVVSRIDFQRYTVGSCNLLAIQIDAAINGGNSGGPALNRDKECVGIAFQSLKDSDTENIGYIIPCEVVFHFMEDYSRHGMYTGFGSCSFIWQKVENKCMQMYFGLKERNTGILISKIDKTSPAYGLLKKGDIVLSIDDNDIATDGTVSFSNGERIAFEWLLCQKFAGEHIRFSILRNKRNKEIVLPVVRSEPLVPTYLPEEKKPEYFIAGGLVFIPLTELFLTSEYGQDCLCRAPGHLVTASNRSHREFEDEQIVVIGHILAHEITVGYEDFSHYCIREFNGQKIRNLRHLASLIENSTDDFWRFDIDCDMVIILNAEASRSSISDILKQNMIPAAKSDSLF</sequence>
<feature type="compositionally biased region" description="Basic and acidic residues" evidence="6">
    <location>
        <begin position="196"/>
        <end position="206"/>
    </location>
</feature>
<feature type="coiled-coil region" evidence="5">
    <location>
        <begin position="339"/>
        <end position="366"/>
    </location>
</feature>
<feature type="compositionally biased region" description="Polar residues" evidence="6">
    <location>
        <begin position="124"/>
        <end position="133"/>
    </location>
</feature>
<keyword evidence="4" id="KW-0720">Serine protease</keyword>
<dbReference type="PANTHER" id="PTHR45980">
    <property type="match status" value="1"/>
</dbReference>
<dbReference type="Pfam" id="PF17815">
    <property type="entry name" value="PDZ_3"/>
    <property type="match status" value="1"/>
</dbReference>